<feature type="transmembrane region" description="Helical" evidence="6">
    <location>
        <begin position="65"/>
        <end position="91"/>
    </location>
</feature>
<feature type="region of interest" description="Disordered" evidence="5">
    <location>
        <begin position="165"/>
        <end position="202"/>
    </location>
</feature>
<dbReference type="Proteomes" id="UP001634394">
    <property type="component" value="Unassembled WGS sequence"/>
</dbReference>
<evidence type="ECO:0000256" key="4">
    <source>
        <dbReference type="ARBA" id="ARBA00023136"/>
    </source>
</evidence>
<evidence type="ECO:0000256" key="1">
    <source>
        <dbReference type="ARBA" id="ARBA00004141"/>
    </source>
</evidence>
<evidence type="ECO:0000256" key="2">
    <source>
        <dbReference type="ARBA" id="ARBA00022692"/>
    </source>
</evidence>
<evidence type="ECO:0000256" key="6">
    <source>
        <dbReference type="SAM" id="Phobius"/>
    </source>
</evidence>
<dbReference type="EMBL" id="JBJQND010000015">
    <property type="protein sequence ID" value="KAL3852752.1"/>
    <property type="molecule type" value="Genomic_DNA"/>
</dbReference>
<comment type="caution">
    <text evidence="7">The sequence shown here is derived from an EMBL/GenBank/DDBJ whole genome shotgun (WGS) entry which is preliminary data.</text>
</comment>
<dbReference type="PANTHER" id="PTHR21676">
    <property type="entry name" value="PROTEIN STUM"/>
    <property type="match status" value="1"/>
</dbReference>
<reference evidence="7 8" key="1">
    <citation type="submission" date="2024-11" db="EMBL/GenBank/DDBJ databases">
        <title>Chromosome-level genome assembly of the freshwater bivalve Anodonta woodiana.</title>
        <authorList>
            <person name="Chen X."/>
        </authorList>
    </citation>
    <scope>NUCLEOTIDE SEQUENCE [LARGE SCALE GENOMIC DNA]</scope>
    <source>
        <strain evidence="7">MN2024</strain>
        <tissue evidence="7">Gills</tissue>
    </source>
</reference>
<protein>
    <recommendedName>
        <fullName evidence="9">Protein SPEC3</fullName>
    </recommendedName>
</protein>
<accession>A0ABD3UTD3</accession>
<feature type="transmembrane region" description="Helical" evidence="6">
    <location>
        <begin position="27"/>
        <end position="53"/>
    </location>
</feature>
<keyword evidence="3 6" id="KW-1133">Transmembrane helix</keyword>
<organism evidence="7 8">
    <name type="scientific">Sinanodonta woodiana</name>
    <name type="common">Chinese pond mussel</name>
    <name type="synonym">Anodonta woodiana</name>
    <dbReference type="NCBI Taxonomy" id="1069815"/>
    <lineage>
        <taxon>Eukaryota</taxon>
        <taxon>Metazoa</taxon>
        <taxon>Spiralia</taxon>
        <taxon>Lophotrochozoa</taxon>
        <taxon>Mollusca</taxon>
        <taxon>Bivalvia</taxon>
        <taxon>Autobranchia</taxon>
        <taxon>Heteroconchia</taxon>
        <taxon>Palaeoheterodonta</taxon>
        <taxon>Unionida</taxon>
        <taxon>Unionoidea</taxon>
        <taxon>Unionidae</taxon>
        <taxon>Unioninae</taxon>
        <taxon>Sinanodonta</taxon>
    </lineage>
</organism>
<dbReference type="AlphaFoldDB" id="A0ABD3UTD3"/>
<name>A0ABD3UTD3_SINWO</name>
<sequence>MGSGWRIGAHARGKTERISVPAMPMPMAVLCCVLNFLVPGFGTILAGFSVFCCSRNEDMACYTRCGSCCISLGIGLLQILTLPLLLLGWIWSCIWGVSFIGMSAEYYHDNPVSGGTVLPNASNAAHSQGIVIIEHQPQAPEYGQRQQFGQPYCIYGPATVPQPPPYQGVSNITPTAPPIGGEPSYPNEPPPPYDYHFPSNKQ</sequence>
<keyword evidence="4 6" id="KW-0472">Membrane</keyword>
<gene>
    <name evidence="7" type="ORF">ACJMK2_016369</name>
</gene>
<proteinExistence type="predicted"/>
<keyword evidence="8" id="KW-1185">Reference proteome</keyword>
<evidence type="ECO:0000256" key="3">
    <source>
        <dbReference type="ARBA" id="ARBA00022989"/>
    </source>
</evidence>
<comment type="subcellular location">
    <subcellularLocation>
        <location evidence="1">Membrane</location>
        <topology evidence="1">Multi-pass membrane protein</topology>
    </subcellularLocation>
</comment>
<evidence type="ECO:0000313" key="8">
    <source>
        <dbReference type="Proteomes" id="UP001634394"/>
    </source>
</evidence>
<keyword evidence="2 6" id="KW-0812">Transmembrane</keyword>
<evidence type="ECO:0000313" key="7">
    <source>
        <dbReference type="EMBL" id="KAL3852752.1"/>
    </source>
</evidence>
<evidence type="ECO:0000256" key="5">
    <source>
        <dbReference type="SAM" id="MobiDB-lite"/>
    </source>
</evidence>
<dbReference type="Pfam" id="PF15795">
    <property type="entry name" value="Spec3"/>
    <property type="match status" value="1"/>
</dbReference>
<dbReference type="GO" id="GO:0016020">
    <property type="term" value="C:membrane"/>
    <property type="evidence" value="ECO:0007669"/>
    <property type="project" value="UniProtKB-SubCell"/>
</dbReference>
<evidence type="ECO:0008006" key="9">
    <source>
        <dbReference type="Google" id="ProtNLM"/>
    </source>
</evidence>
<dbReference type="PANTHER" id="PTHR21676:SF6">
    <property type="entry name" value="PROTEIN STUM"/>
    <property type="match status" value="1"/>
</dbReference>
<dbReference type="InterPro" id="IPR026673">
    <property type="entry name" value="SPEC3/Stum"/>
</dbReference>